<dbReference type="SMART" id="SM00470">
    <property type="entry name" value="ParB"/>
    <property type="match status" value="1"/>
</dbReference>
<dbReference type="FunFam" id="3.90.1530.30:FF:000001">
    <property type="entry name" value="Chromosome partitioning protein ParB"/>
    <property type="match status" value="1"/>
</dbReference>
<dbReference type="EMBL" id="HG917868">
    <property type="protein sequence ID" value="CDM69802.1"/>
    <property type="molecule type" value="Genomic_DNA"/>
</dbReference>
<dbReference type="SUPFAM" id="SSF109709">
    <property type="entry name" value="KorB DNA-binding domain-like"/>
    <property type="match status" value="1"/>
</dbReference>
<evidence type="ECO:0000313" key="7">
    <source>
        <dbReference type="Proteomes" id="UP000019426"/>
    </source>
</evidence>
<dbReference type="GO" id="GO:0045881">
    <property type="term" value="P:positive regulation of sporulation resulting in formation of a cellular spore"/>
    <property type="evidence" value="ECO:0007669"/>
    <property type="project" value="TreeGrafter"/>
</dbReference>
<gene>
    <name evidence="6" type="primary">spo0J</name>
    <name evidence="6" type="ORF">CM240_2685</name>
</gene>
<dbReference type="InterPro" id="IPR041468">
    <property type="entry name" value="HTH_ParB/Spo0J"/>
</dbReference>
<dbReference type="InterPro" id="IPR004437">
    <property type="entry name" value="ParB/RepB/Spo0J"/>
</dbReference>
<evidence type="ECO:0000259" key="5">
    <source>
        <dbReference type="SMART" id="SM00470"/>
    </source>
</evidence>
<dbReference type="Pfam" id="PF23552">
    <property type="entry name" value="ParB_C"/>
    <property type="match status" value="1"/>
</dbReference>
<dbReference type="InterPro" id="IPR050336">
    <property type="entry name" value="Chromosome_partition/occlusion"/>
</dbReference>
<evidence type="ECO:0000256" key="2">
    <source>
        <dbReference type="ARBA" id="ARBA00006295"/>
    </source>
</evidence>
<dbReference type="eggNOG" id="COG1475">
    <property type="taxonomic scope" value="Bacteria"/>
</dbReference>
<dbReference type="Pfam" id="PF02195">
    <property type="entry name" value="ParB_N"/>
    <property type="match status" value="1"/>
</dbReference>
<dbReference type="InterPro" id="IPR036086">
    <property type="entry name" value="ParB/Sulfiredoxin_sf"/>
</dbReference>
<dbReference type="AlphaFoldDB" id="W6S619"/>
<dbReference type="FunFam" id="1.10.10.2830:FF:000001">
    <property type="entry name" value="Chromosome partitioning protein ParB"/>
    <property type="match status" value="1"/>
</dbReference>
<sequence>MSKKFGLGKGLGALIPDEEIVEEKNSIDLIDINRIKPNSKQPRKNFDEEKISNLAKSIKDNGIIQPLVLKESGNDYEIIAGERRWRAAKLAGIKSIPAVIMELTDQKVLEVSLIENIQREDLNPIEEALAFKRLIKEFSITQEEVSKVIGRSRTAITNTMRLLNLDKRVQQYLIEGVISEGHGRALLSLDNKDTQYEMAIRVIDNKLSVRETERLVRDILNPKVKESIVEEENIYIKELQSRISEHFGTKVSIKTKKDNKGKIEIEYYSPEELDRILELLM</sequence>
<dbReference type="InterPro" id="IPR057240">
    <property type="entry name" value="ParB_dimer_C"/>
</dbReference>
<dbReference type="GO" id="GO:0005694">
    <property type="term" value="C:chromosome"/>
    <property type="evidence" value="ECO:0007669"/>
    <property type="project" value="TreeGrafter"/>
</dbReference>
<dbReference type="KEGG" id="clt:CM240_2685"/>
<evidence type="ECO:0000256" key="4">
    <source>
        <dbReference type="ARBA" id="ARBA00023125"/>
    </source>
</evidence>
<dbReference type="STRING" id="1216932.CM240_2685"/>
<keyword evidence="4" id="KW-0238">DNA-binding</keyword>
<dbReference type="OrthoDB" id="9802051at2"/>
<dbReference type="PATRIC" id="fig|1216932.3.peg.2646"/>
<accession>W6S619</accession>
<dbReference type="RefSeq" id="WP_044039590.1">
    <property type="nucleotide sequence ID" value="NZ_HG917868.1"/>
</dbReference>
<dbReference type="NCBIfam" id="TIGR00180">
    <property type="entry name" value="parB_part"/>
    <property type="match status" value="1"/>
</dbReference>
<keyword evidence="7" id="KW-1185">Reference proteome</keyword>
<reference evidence="6 7" key="1">
    <citation type="submission" date="2013-11" db="EMBL/GenBank/DDBJ databases">
        <title>Complete genome sequence of Clostridum sp. M2/40.</title>
        <authorList>
            <person name="Wibberg D."/>
            <person name="Puehler A."/>
            <person name="Schlueter A."/>
        </authorList>
    </citation>
    <scope>NUCLEOTIDE SEQUENCE [LARGE SCALE GENOMIC DNA]</scope>
    <source>
        <strain evidence="7">M2/40</strain>
    </source>
</reference>
<dbReference type="PANTHER" id="PTHR33375:SF1">
    <property type="entry name" value="CHROMOSOME-PARTITIONING PROTEIN PARB-RELATED"/>
    <property type="match status" value="1"/>
</dbReference>
<comment type="similarity">
    <text evidence="2">Belongs to the ParB family.</text>
</comment>
<dbReference type="CDD" id="cd16393">
    <property type="entry name" value="SPO0J_N"/>
    <property type="match status" value="1"/>
</dbReference>
<protein>
    <submittedName>
        <fullName evidence="6">Stage 0 sporulation protein J</fullName>
    </submittedName>
</protein>
<organism evidence="6 7">
    <name type="scientific">Clostridium bornimense</name>
    <dbReference type="NCBI Taxonomy" id="1216932"/>
    <lineage>
        <taxon>Bacteria</taxon>
        <taxon>Bacillati</taxon>
        <taxon>Bacillota</taxon>
        <taxon>Clostridia</taxon>
        <taxon>Eubacteriales</taxon>
        <taxon>Clostridiaceae</taxon>
        <taxon>Clostridium</taxon>
    </lineage>
</organism>
<keyword evidence="3" id="KW-0159">Chromosome partition</keyword>
<evidence type="ECO:0000256" key="1">
    <source>
        <dbReference type="ARBA" id="ARBA00004453"/>
    </source>
</evidence>
<dbReference type="Gene3D" id="3.90.1530.30">
    <property type="match status" value="1"/>
</dbReference>
<evidence type="ECO:0000313" key="6">
    <source>
        <dbReference type="EMBL" id="CDM69802.1"/>
    </source>
</evidence>
<dbReference type="SUPFAM" id="SSF110849">
    <property type="entry name" value="ParB/Sulfiredoxin"/>
    <property type="match status" value="1"/>
</dbReference>
<feature type="domain" description="ParB-like N-terminal" evidence="5">
    <location>
        <begin position="28"/>
        <end position="117"/>
    </location>
</feature>
<dbReference type="GO" id="GO:0007059">
    <property type="term" value="P:chromosome segregation"/>
    <property type="evidence" value="ECO:0007669"/>
    <property type="project" value="UniProtKB-KW"/>
</dbReference>
<dbReference type="PANTHER" id="PTHR33375">
    <property type="entry name" value="CHROMOSOME-PARTITIONING PROTEIN PARB-RELATED"/>
    <property type="match status" value="1"/>
</dbReference>
<name>W6S619_9CLOT</name>
<comment type="subcellular location">
    <subcellularLocation>
        <location evidence="1">Cytoplasm</location>
        <location evidence="1">Nucleoid</location>
    </subcellularLocation>
</comment>
<dbReference type="GO" id="GO:0003677">
    <property type="term" value="F:DNA binding"/>
    <property type="evidence" value="ECO:0007669"/>
    <property type="project" value="UniProtKB-KW"/>
</dbReference>
<dbReference type="Gene3D" id="1.10.10.2830">
    <property type="match status" value="1"/>
</dbReference>
<dbReference type="GO" id="GO:0009295">
    <property type="term" value="C:nucleoid"/>
    <property type="evidence" value="ECO:0007669"/>
    <property type="project" value="UniProtKB-SubCell"/>
</dbReference>
<dbReference type="Proteomes" id="UP000019426">
    <property type="component" value="Chromosome M2/40_rep1"/>
</dbReference>
<evidence type="ECO:0000256" key="3">
    <source>
        <dbReference type="ARBA" id="ARBA00022829"/>
    </source>
</evidence>
<dbReference type="HOGENOM" id="CLU_023853_0_0_9"/>
<proteinExistence type="inferred from homology"/>
<dbReference type="InterPro" id="IPR003115">
    <property type="entry name" value="ParB_N"/>
</dbReference>
<dbReference type="Pfam" id="PF17762">
    <property type="entry name" value="HTH_ParB"/>
    <property type="match status" value="1"/>
</dbReference>